<sequence>MYIEKITIEGFKSYAQRTVIEGFDPTFNAITGLNGSGKSNILDSICFVLGISNLSQVRADSLQDLVYKKGQSGITKASVTITFNNTNKEASPVGYTEHDSIIVTRQIAIGGRNKYLINGSPAQLNRVQNLFHSVQLNVNNPHFLIMQGRITKVLNMKPPEILSMIEEAAGTRMFETKKKSSLATIEKKQKKVDEIKKILDEEITPLLENLKLERQDYMKWTNYQTQLENLARFITAYEYYKAVNLLSNQANELSNLSNELESKRAKKQENDAERKKCEQQLKAMEKRGKELQEISLLEQQEQELSNTIIKYSSNVKNLKESLDKEEKILGNVCSNRQEIKNTIDTKKQEKEQLEKKIAGIVNENNQLNADLKSLQNKLQALTTGIAAKGDSENASYTEQLMEAKREAVNAASNIKQAEIRIKHLNNELVTKKRQATLEASDHKSMTAEFNLVEKDLNKLKEDLANLKFDESLESQLIKEKKELEPVVSQLREKVGYMSSRLSGIEFTYTDPTKNFDRQKVKGVVANLISLRDADASTALEICAGGKLYNIIIDDDETGKALLAKGQLKRKVTLLPLNKIDGRALSNSVVDAAKKVSKNNAKPAIDYVDFDPTLKPAMNYVFGNTFIATDKQSARTVAFDKNVHTKTISLEGDEYNPQGSLTGGSAPNSGSLLKQIQQLNDASKQLNEKQKDLEKVNYGIANMKSKSDQYKTLVQKIQIKEHESTLVHSRLKLNPHQQLIESIAEIEKAIQDDTQLVETSKIKEKEHLDKVKELEGCSNNFEAMREKQLKETEKNIATLKEKCNKSNKVVKAEQVSIEKIDIEIDELQNELNNLSNETQIKMEQSIEKYKKEIKRVEQLIDETKDQESDVKSALSEKLRISRNENEVSQKLLTEIDTLTADNRDLDIQAQQLENKIKRFNKDTQDATRQVESFDKKYSWIKSEKKLFGVPHGEYDFVAKDPIKKNQEYNKIKEEVERLDKTVNKKVNSMFERTEEDFRQLINKKEIIENDKKKIEEAIQQLDEKKNKSLRDTWKKVNHDFGSIFSTLLPGTKAKLEPPKGQTELDGLEVKVAFGDVWKESLSELSGGQKSLLALSLILSLLLFKPAPMYILDEIDAALDLSHTQNIGLMLKQHFQHSQFIVVSLKEGMFNNANVLFETKFVDGVSKVSRTEQKKKSKK</sequence>
<evidence type="ECO:0000256" key="10">
    <source>
        <dbReference type="ARBA" id="ARBA00023306"/>
    </source>
</evidence>
<dbReference type="PIRSF" id="PIRSF005719">
    <property type="entry name" value="SMC"/>
    <property type="match status" value="1"/>
</dbReference>
<dbReference type="GO" id="GO:0005524">
    <property type="term" value="F:ATP binding"/>
    <property type="evidence" value="ECO:0007669"/>
    <property type="project" value="UniProtKB-KW"/>
</dbReference>
<dbReference type="PANTHER" id="PTHR43977">
    <property type="entry name" value="STRUCTURAL MAINTENANCE OF CHROMOSOMES PROTEIN 3"/>
    <property type="match status" value="1"/>
</dbReference>
<dbReference type="GO" id="GO:0000793">
    <property type="term" value="C:condensed chromosome"/>
    <property type="evidence" value="ECO:0007669"/>
    <property type="project" value="UniProtKB-ARBA"/>
</dbReference>
<keyword evidence="9 11" id="KW-0539">Nucleus</keyword>
<dbReference type="FunFam" id="1.20.1060.20:FF:000005">
    <property type="entry name" value="Structural maintenance of chromosomes 2"/>
    <property type="match status" value="1"/>
</dbReference>
<dbReference type="InterPro" id="IPR024704">
    <property type="entry name" value="SMC"/>
</dbReference>
<dbReference type="GO" id="GO:0000796">
    <property type="term" value="C:condensin complex"/>
    <property type="evidence" value="ECO:0007669"/>
    <property type="project" value="UniProtKB-ARBA"/>
</dbReference>
<dbReference type="GO" id="GO:0016887">
    <property type="term" value="F:ATP hydrolysis activity"/>
    <property type="evidence" value="ECO:0007669"/>
    <property type="project" value="InterPro"/>
</dbReference>
<evidence type="ECO:0000256" key="9">
    <source>
        <dbReference type="ARBA" id="ARBA00023242"/>
    </source>
</evidence>
<keyword evidence="7 12" id="KW-0175">Coiled coil</keyword>
<dbReference type="Pfam" id="PF02463">
    <property type="entry name" value="SMC_N"/>
    <property type="match status" value="1"/>
</dbReference>
<organism evidence="15 16">
    <name type="scientific">Polysphondylium violaceum</name>
    <dbReference type="NCBI Taxonomy" id="133409"/>
    <lineage>
        <taxon>Eukaryota</taxon>
        <taxon>Amoebozoa</taxon>
        <taxon>Evosea</taxon>
        <taxon>Eumycetozoa</taxon>
        <taxon>Dictyostelia</taxon>
        <taxon>Dictyosteliales</taxon>
        <taxon>Dictyosteliaceae</taxon>
        <taxon>Polysphondylium</taxon>
    </lineage>
</organism>
<dbReference type="SMART" id="SM00968">
    <property type="entry name" value="SMC_hinge"/>
    <property type="match status" value="1"/>
</dbReference>
<evidence type="ECO:0000313" key="16">
    <source>
        <dbReference type="Proteomes" id="UP000695562"/>
    </source>
</evidence>
<feature type="coiled-coil region" evidence="12">
    <location>
        <begin position="781"/>
        <end position="928"/>
    </location>
</feature>
<dbReference type="FunFam" id="3.40.50.300:FF:000385">
    <property type="entry name" value="Structural maintenance of chromosomes 2"/>
    <property type="match status" value="1"/>
</dbReference>
<dbReference type="GO" id="GO:0030261">
    <property type="term" value="P:chromosome condensation"/>
    <property type="evidence" value="ECO:0007669"/>
    <property type="project" value="UniProtKB-KW"/>
</dbReference>
<feature type="compositionally biased region" description="Polar residues" evidence="13">
    <location>
        <begin position="656"/>
        <end position="669"/>
    </location>
</feature>
<evidence type="ECO:0000259" key="14">
    <source>
        <dbReference type="SMART" id="SM00968"/>
    </source>
</evidence>
<comment type="caution">
    <text evidence="15">The sequence shown here is derived from an EMBL/GenBank/DDBJ whole genome shotgun (WGS) entry which is preliminary data.</text>
</comment>
<feature type="region of interest" description="Disordered" evidence="13">
    <location>
        <begin position="650"/>
        <end position="669"/>
    </location>
</feature>
<dbReference type="Proteomes" id="UP000695562">
    <property type="component" value="Unassembled WGS sequence"/>
</dbReference>
<evidence type="ECO:0000256" key="12">
    <source>
        <dbReference type="SAM" id="Coils"/>
    </source>
</evidence>
<dbReference type="AlphaFoldDB" id="A0A8J4PXD8"/>
<dbReference type="Gene3D" id="3.40.50.300">
    <property type="entry name" value="P-loop containing nucleotide triphosphate hydrolases"/>
    <property type="match status" value="2"/>
</dbReference>
<keyword evidence="3" id="KW-0132">Cell division</keyword>
<dbReference type="GO" id="GO:0000280">
    <property type="term" value="P:nuclear division"/>
    <property type="evidence" value="ECO:0007669"/>
    <property type="project" value="UniProtKB-ARBA"/>
</dbReference>
<dbReference type="InterPro" id="IPR036277">
    <property type="entry name" value="SMC_hinge_sf"/>
</dbReference>
<dbReference type="GO" id="GO:0031981">
    <property type="term" value="C:nuclear lumen"/>
    <property type="evidence" value="ECO:0007669"/>
    <property type="project" value="UniProtKB-ARBA"/>
</dbReference>
<accession>A0A8J4PXD8</accession>
<evidence type="ECO:0000256" key="8">
    <source>
        <dbReference type="ARBA" id="ARBA00023067"/>
    </source>
</evidence>
<gene>
    <name evidence="15" type="ORF">CYY_002067</name>
</gene>
<proteinExistence type="inferred from homology"/>
<evidence type="ECO:0000256" key="3">
    <source>
        <dbReference type="ARBA" id="ARBA00022618"/>
    </source>
</evidence>
<dbReference type="InterPro" id="IPR027417">
    <property type="entry name" value="P-loop_NTPase"/>
</dbReference>
<keyword evidence="5" id="KW-0498">Mitosis</keyword>
<protein>
    <recommendedName>
        <fullName evidence="11">Structural maintenance of chromosomes protein</fullName>
    </recommendedName>
</protein>
<dbReference type="SUPFAM" id="SSF75553">
    <property type="entry name" value="Smc hinge domain"/>
    <property type="match status" value="1"/>
</dbReference>
<evidence type="ECO:0000256" key="4">
    <source>
        <dbReference type="ARBA" id="ARBA00022741"/>
    </source>
</evidence>
<reference evidence="15" key="1">
    <citation type="submission" date="2020-01" db="EMBL/GenBank/DDBJ databases">
        <title>Development of genomics and gene disruption for Polysphondylium violaceum indicates a role for the polyketide synthase stlB in stalk morphogenesis.</title>
        <authorList>
            <person name="Narita B."/>
            <person name="Kawabe Y."/>
            <person name="Kin K."/>
            <person name="Saito T."/>
            <person name="Gibbs R."/>
            <person name="Kuspa A."/>
            <person name="Muzny D."/>
            <person name="Queller D."/>
            <person name="Richards S."/>
            <person name="Strassman J."/>
            <person name="Sucgang R."/>
            <person name="Worley K."/>
            <person name="Schaap P."/>
        </authorList>
    </citation>
    <scope>NUCLEOTIDE SEQUENCE</scope>
    <source>
        <strain evidence="15">QSvi11</strain>
    </source>
</reference>
<dbReference type="InterPro" id="IPR027120">
    <property type="entry name" value="Smc2_ABC"/>
</dbReference>
<evidence type="ECO:0000256" key="2">
    <source>
        <dbReference type="ARBA" id="ARBA00005231"/>
    </source>
</evidence>
<dbReference type="FunFam" id="3.40.50.300:FF:000278">
    <property type="entry name" value="Structural maintenance of chromosomes 2"/>
    <property type="match status" value="1"/>
</dbReference>
<evidence type="ECO:0000256" key="13">
    <source>
        <dbReference type="SAM" id="MobiDB-lite"/>
    </source>
</evidence>
<keyword evidence="10" id="KW-0131">Cell cycle</keyword>
<name>A0A8J4PXD8_9MYCE</name>
<evidence type="ECO:0000313" key="15">
    <source>
        <dbReference type="EMBL" id="KAF2076638.1"/>
    </source>
</evidence>
<dbReference type="Gene3D" id="3.30.70.1620">
    <property type="match status" value="1"/>
</dbReference>
<keyword evidence="16" id="KW-1185">Reference proteome</keyword>
<dbReference type="InterPro" id="IPR010935">
    <property type="entry name" value="SMC_hinge"/>
</dbReference>
<dbReference type="EMBL" id="AJWJ01000054">
    <property type="protein sequence ID" value="KAF2076638.1"/>
    <property type="molecule type" value="Genomic_DNA"/>
</dbReference>
<feature type="coiled-coil region" evidence="12">
    <location>
        <begin position="243"/>
        <end position="469"/>
    </location>
</feature>
<evidence type="ECO:0000256" key="5">
    <source>
        <dbReference type="ARBA" id="ARBA00022776"/>
    </source>
</evidence>
<dbReference type="Pfam" id="PF06470">
    <property type="entry name" value="SMC_hinge"/>
    <property type="match status" value="1"/>
</dbReference>
<keyword evidence="6" id="KW-0067">ATP-binding</keyword>
<dbReference type="SUPFAM" id="SSF52540">
    <property type="entry name" value="P-loop containing nucleoside triphosphate hydrolases"/>
    <property type="match status" value="1"/>
</dbReference>
<dbReference type="InterPro" id="IPR003395">
    <property type="entry name" value="RecF/RecN/SMC_N"/>
</dbReference>
<evidence type="ECO:0000256" key="1">
    <source>
        <dbReference type="ARBA" id="ARBA00004123"/>
    </source>
</evidence>
<dbReference type="Gene3D" id="1.20.1060.20">
    <property type="match status" value="1"/>
</dbReference>
<comment type="subcellular location">
    <subcellularLocation>
        <location evidence="1 11">Nucleus</location>
    </subcellularLocation>
</comment>
<dbReference type="OrthoDB" id="10255539at2759"/>
<evidence type="ECO:0000256" key="7">
    <source>
        <dbReference type="ARBA" id="ARBA00023054"/>
    </source>
</evidence>
<evidence type="ECO:0000256" key="11">
    <source>
        <dbReference type="PIRNR" id="PIRNR005719"/>
    </source>
</evidence>
<keyword evidence="4" id="KW-0547">Nucleotide-binding</keyword>
<comment type="similarity">
    <text evidence="2">Belongs to the SMC family. SMC2 subfamily.</text>
</comment>
<dbReference type="GO" id="GO:0051301">
    <property type="term" value="P:cell division"/>
    <property type="evidence" value="ECO:0007669"/>
    <property type="project" value="UniProtKB-KW"/>
</dbReference>
<feature type="coiled-coil region" evidence="12">
    <location>
        <begin position="989"/>
        <end position="1030"/>
    </location>
</feature>
<keyword evidence="8" id="KW-0226">DNA condensation</keyword>
<feature type="domain" description="SMC hinge" evidence="14">
    <location>
        <begin position="518"/>
        <end position="637"/>
    </location>
</feature>
<dbReference type="CDD" id="cd03273">
    <property type="entry name" value="ABC_SMC2_euk"/>
    <property type="match status" value="1"/>
</dbReference>
<evidence type="ECO:0000256" key="6">
    <source>
        <dbReference type="ARBA" id="ARBA00022840"/>
    </source>
</evidence>
<dbReference type="GO" id="GO:0098813">
    <property type="term" value="P:nuclear chromosome segregation"/>
    <property type="evidence" value="ECO:0007669"/>
    <property type="project" value="UniProtKB-ARBA"/>
</dbReference>